<keyword evidence="4" id="KW-0238">DNA-binding</keyword>
<evidence type="ECO:0000256" key="5">
    <source>
        <dbReference type="ARBA" id="ARBA00023163"/>
    </source>
</evidence>
<dbReference type="Proteomes" id="UP001055219">
    <property type="component" value="Unassembled WGS sequence"/>
</dbReference>
<keyword evidence="6" id="KW-0539">Nucleus</keyword>
<dbReference type="GO" id="GO:0003677">
    <property type="term" value="F:DNA binding"/>
    <property type="evidence" value="ECO:0007669"/>
    <property type="project" value="UniProtKB-KW"/>
</dbReference>
<evidence type="ECO:0000256" key="7">
    <source>
        <dbReference type="SAM" id="MobiDB-lite"/>
    </source>
</evidence>
<evidence type="ECO:0000259" key="8">
    <source>
        <dbReference type="PROSITE" id="PS50048"/>
    </source>
</evidence>
<dbReference type="Pfam" id="PF00172">
    <property type="entry name" value="Zn_clus"/>
    <property type="match status" value="1"/>
</dbReference>
<dbReference type="OrthoDB" id="5375558at2759"/>
<evidence type="ECO:0000256" key="2">
    <source>
        <dbReference type="ARBA" id="ARBA00022833"/>
    </source>
</evidence>
<dbReference type="PANTHER" id="PTHR36206:SF13">
    <property type="entry name" value="TRANSCRIPTIONAL REGULATORY PROTEIN MOC3"/>
    <property type="match status" value="1"/>
</dbReference>
<dbReference type="EMBL" id="JAGIXG020000006">
    <property type="protein sequence ID" value="KAI6783738.1"/>
    <property type="molecule type" value="Genomic_DNA"/>
</dbReference>
<evidence type="ECO:0000256" key="3">
    <source>
        <dbReference type="ARBA" id="ARBA00023015"/>
    </source>
</evidence>
<feature type="compositionally biased region" description="Polar residues" evidence="7">
    <location>
        <begin position="216"/>
        <end position="226"/>
    </location>
</feature>
<dbReference type="PROSITE" id="PS50048">
    <property type="entry name" value="ZN2_CY6_FUNGAL_2"/>
    <property type="match status" value="1"/>
</dbReference>
<dbReference type="AlphaFoldDB" id="A0A9P9Y5Q0"/>
<keyword evidence="2" id="KW-0862">Zinc</keyword>
<keyword evidence="10" id="KW-1185">Reference proteome</keyword>
<dbReference type="PANTHER" id="PTHR36206">
    <property type="entry name" value="ASPERCRYPTIN BIOSYNTHESIS CLUSTER-SPECIFIC TRANSCRIPTION REGULATOR ATNN-RELATED"/>
    <property type="match status" value="1"/>
</dbReference>
<dbReference type="CDD" id="cd00067">
    <property type="entry name" value="GAL4"/>
    <property type="match status" value="1"/>
</dbReference>
<keyword evidence="1" id="KW-0479">Metal-binding</keyword>
<feature type="region of interest" description="Disordered" evidence="7">
    <location>
        <begin position="202"/>
        <end position="226"/>
    </location>
</feature>
<keyword evidence="3" id="KW-0805">Transcription regulation</keyword>
<accession>A0A9P9Y5Q0</accession>
<reference evidence="9" key="1">
    <citation type="journal article" date="2021" name="J Fungi (Basel)">
        <title>Genomic and Metabolomic Analyses of the Marine Fungus Emericellopsis cladophorae: Insights into Saltwater Adaptability Mechanisms and Its Biosynthetic Potential.</title>
        <authorList>
            <person name="Goncalves M.F.M."/>
            <person name="Hilario S."/>
            <person name="Van de Peer Y."/>
            <person name="Esteves A.C."/>
            <person name="Alves A."/>
        </authorList>
    </citation>
    <scope>NUCLEOTIDE SEQUENCE</scope>
    <source>
        <strain evidence="9">MUM 19.33</strain>
    </source>
</reference>
<evidence type="ECO:0000256" key="6">
    <source>
        <dbReference type="ARBA" id="ARBA00023242"/>
    </source>
</evidence>
<name>A0A9P9Y5Q0_9HYPO</name>
<gene>
    <name evidence="9" type="ORF">J7T54_001614</name>
</gene>
<comment type="caution">
    <text evidence="9">The sequence shown here is derived from an EMBL/GenBank/DDBJ whole genome shotgun (WGS) entry which is preliminary data.</text>
</comment>
<evidence type="ECO:0000313" key="10">
    <source>
        <dbReference type="Proteomes" id="UP001055219"/>
    </source>
</evidence>
<dbReference type="RefSeq" id="XP_051364594.1">
    <property type="nucleotide sequence ID" value="XM_051503629.1"/>
</dbReference>
<dbReference type="InterPro" id="IPR036864">
    <property type="entry name" value="Zn2-C6_fun-type_DNA-bd_sf"/>
</dbReference>
<organism evidence="9 10">
    <name type="scientific">Emericellopsis cladophorae</name>
    <dbReference type="NCBI Taxonomy" id="2686198"/>
    <lineage>
        <taxon>Eukaryota</taxon>
        <taxon>Fungi</taxon>
        <taxon>Dikarya</taxon>
        <taxon>Ascomycota</taxon>
        <taxon>Pezizomycotina</taxon>
        <taxon>Sordariomycetes</taxon>
        <taxon>Hypocreomycetidae</taxon>
        <taxon>Hypocreales</taxon>
        <taxon>Bionectriaceae</taxon>
        <taxon>Emericellopsis</taxon>
    </lineage>
</organism>
<evidence type="ECO:0000256" key="1">
    <source>
        <dbReference type="ARBA" id="ARBA00022723"/>
    </source>
</evidence>
<dbReference type="SUPFAM" id="SSF57701">
    <property type="entry name" value="Zn2/Cys6 DNA-binding domain"/>
    <property type="match status" value="1"/>
</dbReference>
<dbReference type="GeneID" id="75828131"/>
<reference evidence="9" key="2">
    <citation type="submission" date="2022-07" db="EMBL/GenBank/DDBJ databases">
        <authorList>
            <person name="Goncalves M.F.M."/>
            <person name="Hilario S."/>
            <person name="Van De Peer Y."/>
            <person name="Esteves A.C."/>
            <person name="Alves A."/>
        </authorList>
    </citation>
    <scope>NUCLEOTIDE SEQUENCE</scope>
    <source>
        <strain evidence="9">MUM 19.33</strain>
    </source>
</reference>
<protein>
    <submittedName>
        <fullName evidence="9">Transcriptional regulatory protein-like protein</fullName>
    </submittedName>
</protein>
<dbReference type="Gene3D" id="4.10.240.10">
    <property type="entry name" value="Zn(2)-C6 fungal-type DNA-binding domain"/>
    <property type="match status" value="1"/>
</dbReference>
<proteinExistence type="predicted"/>
<dbReference type="InterPro" id="IPR001138">
    <property type="entry name" value="Zn2Cys6_DnaBD"/>
</dbReference>
<dbReference type="GO" id="GO:0000981">
    <property type="term" value="F:DNA-binding transcription factor activity, RNA polymerase II-specific"/>
    <property type="evidence" value="ECO:0007669"/>
    <property type="project" value="InterPro"/>
</dbReference>
<evidence type="ECO:0000313" key="9">
    <source>
        <dbReference type="EMBL" id="KAI6783738.1"/>
    </source>
</evidence>
<sequence length="536" mass="59426">MERRNESPHLRWPEQHPALINTHSSLPVELPHPYTSVYHSNHPTGHGGSQRHFSSRQPSPAAPPLWDAGQFPLRPPLERWPGERPNQMLGTNRGLDPREMAQMALAPAARSDTSVGTEGSRAAETLPVALADEVDTAPRTREKSTARKIQRRTKTGCLTCRKRRVKCDEQRPACNNCTKAKRECLGYEVLFREHNGVNPLARAASATSSNPPSPNHLASSQSPSVASLTSPLPAPVALADYPTGTQQAVLESVCVMPDSPANVYDDAWYQDIVAVYHEIYASALHAFFESKWYYFMEKGKMAFPRQPSLLQLMASFLTAAAQPDAGSQEKMAYMACLEMKVVWELAKTAATAAPPNADNRRATILPSEANPVEAQHRFHVVDALLSGTVLPWNPLAPPLQDAQHHRVREFEFWYQLAEFLRSGVPGADELKEADRRTESLQKMRNHLDGRENRDVLYSTAVLREHGLKYPANADSSHLTAYHAAEDNPRDKVVVAARFITGHTQINGGTTNVARRLCDIAQRLHINTKANVPQAAQ</sequence>
<keyword evidence="5" id="KW-0804">Transcription</keyword>
<feature type="region of interest" description="Disordered" evidence="7">
    <location>
        <begin position="35"/>
        <end position="94"/>
    </location>
</feature>
<dbReference type="PROSITE" id="PS00463">
    <property type="entry name" value="ZN2_CY6_FUNGAL_1"/>
    <property type="match status" value="1"/>
</dbReference>
<feature type="domain" description="Zn(2)-C6 fungal-type" evidence="8">
    <location>
        <begin position="156"/>
        <end position="184"/>
    </location>
</feature>
<dbReference type="GO" id="GO:0008270">
    <property type="term" value="F:zinc ion binding"/>
    <property type="evidence" value="ECO:0007669"/>
    <property type="project" value="InterPro"/>
</dbReference>
<dbReference type="InterPro" id="IPR052360">
    <property type="entry name" value="Transcr_Regulatory_Proteins"/>
</dbReference>
<evidence type="ECO:0000256" key="4">
    <source>
        <dbReference type="ARBA" id="ARBA00023125"/>
    </source>
</evidence>
<dbReference type="SMART" id="SM00066">
    <property type="entry name" value="GAL4"/>
    <property type="match status" value="1"/>
</dbReference>